<dbReference type="GO" id="GO:0005524">
    <property type="term" value="F:ATP binding"/>
    <property type="evidence" value="ECO:0007669"/>
    <property type="project" value="UniProtKB-KW"/>
</dbReference>
<dbReference type="EMBL" id="OU963862">
    <property type="protein sequence ID" value="CAH0382526.1"/>
    <property type="molecule type" value="Genomic_DNA"/>
</dbReference>
<dbReference type="GO" id="GO:0016787">
    <property type="term" value="F:hydrolase activity"/>
    <property type="evidence" value="ECO:0007669"/>
    <property type="project" value="UniProtKB-KW"/>
</dbReference>
<comment type="catalytic activity">
    <reaction evidence="1">
        <text>ATP + H2O = ADP + phosphate + H(+)</text>
        <dbReference type="Rhea" id="RHEA:13065"/>
        <dbReference type="ChEBI" id="CHEBI:15377"/>
        <dbReference type="ChEBI" id="CHEBI:15378"/>
        <dbReference type="ChEBI" id="CHEBI:30616"/>
        <dbReference type="ChEBI" id="CHEBI:43474"/>
        <dbReference type="ChEBI" id="CHEBI:456216"/>
        <dbReference type="EC" id="5.6.2.3"/>
    </reaction>
</comment>
<dbReference type="GO" id="GO:0043139">
    <property type="term" value="F:5'-3' DNA helicase activity"/>
    <property type="evidence" value="ECO:0007669"/>
    <property type="project" value="UniProtKB-EC"/>
</dbReference>
<evidence type="ECO:0000256" key="1">
    <source>
        <dbReference type="RuleBase" id="RU363044"/>
    </source>
</evidence>
<keyword evidence="4" id="KW-1185">Reference proteome</keyword>
<dbReference type="EC" id="5.6.2.3" evidence="1"/>
<keyword evidence="1" id="KW-0233">DNA recombination</keyword>
<comment type="cofactor">
    <cofactor evidence="1">
        <name>Mg(2+)</name>
        <dbReference type="ChEBI" id="CHEBI:18420"/>
    </cofactor>
</comment>
<protein>
    <recommendedName>
        <fullName evidence="1">ATP-dependent DNA helicase</fullName>
        <ecNumber evidence="1">5.6.2.3</ecNumber>
    </recommendedName>
</protein>
<dbReference type="GO" id="GO:0000723">
    <property type="term" value="P:telomere maintenance"/>
    <property type="evidence" value="ECO:0007669"/>
    <property type="project" value="InterPro"/>
</dbReference>
<evidence type="ECO:0000313" key="4">
    <source>
        <dbReference type="Proteomes" id="UP001152759"/>
    </source>
</evidence>
<proteinExistence type="inferred from homology"/>
<dbReference type="PANTHER" id="PTHR10492:SF57">
    <property type="entry name" value="ATP-DEPENDENT DNA HELICASE"/>
    <property type="match status" value="1"/>
</dbReference>
<evidence type="ECO:0000313" key="3">
    <source>
        <dbReference type="EMBL" id="CAH0382526.1"/>
    </source>
</evidence>
<dbReference type="GO" id="GO:0006281">
    <property type="term" value="P:DNA repair"/>
    <property type="evidence" value="ECO:0007669"/>
    <property type="project" value="UniProtKB-KW"/>
</dbReference>
<dbReference type="Pfam" id="PF05970">
    <property type="entry name" value="PIF1"/>
    <property type="match status" value="1"/>
</dbReference>
<feature type="domain" description="DNA helicase Pif1-like DEAD-box helicase" evidence="2">
    <location>
        <begin position="17"/>
        <end position="105"/>
    </location>
</feature>
<dbReference type="InterPro" id="IPR010285">
    <property type="entry name" value="DNA_helicase_pif1-like_DEAD"/>
</dbReference>
<keyword evidence="1" id="KW-0547">Nucleotide-binding</keyword>
<sequence length="138" mass="15929">MRFSLMVQEDREKLSFKNVLLHCTKENLDVISVAWTSIVAPLLPNGRPAHSKFKIPSVLNENSVSSLTVSSREAETIRKTTIIFWGEAPMVITHALACIDRFLREWVMISLFEEKLSSRVVILDRFYPLSRMLLAKHW</sequence>
<dbReference type="AlphaFoldDB" id="A0A9P0EZZ4"/>
<name>A0A9P0EZZ4_BEMTA</name>
<keyword evidence="1" id="KW-0234">DNA repair</keyword>
<evidence type="ECO:0000259" key="2">
    <source>
        <dbReference type="Pfam" id="PF05970"/>
    </source>
</evidence>
<gene>
    <name evidence="3" type="ORF">BEMITA_LOCUS2063</name>
</gene>
<comment type="similarity">
    <text evidence="1">Belongs to the helicase family.</text>
</comment>
<keyword evidence="1" id="KW-0067">ATP-binding</keyword>
<keyword evidence="1" id="KW-0227">DNA damage</keyword>
<dbReference type="GO" id="GO:0006310">
    <property type="term" value="P:DNA recombination"/>
    <property type="evidence" value="ECO:0007669"/>
    <property type="project" value="UniProtKB-KW"/>
</dbReference>
<keyword evidence="1" id="KW-0378">Hydrolase</keyword>
<accession>A0A9P0EZZ4</accession>
<dbReference type="PANTHER" id="PTHR10492">
    <property type="match status" value="1"/>
</dbReference>
<reference evidence="3" key="1">
    <citation type="submission" date="2021-12" db="EMBL/GenBank/DDBJ databases">
        <authorList>
            <person name="King R."/>
        </authorList>
    </citation>
    <scope>NUCLEOTIDE SEQUENCE</scope>
</reference>
<keyword evidence="1" id="KW-0347">Helicase</keyword>
<dbReference type="Proteomes" id="UP001152759">
    <property type="component" value="Chromosome 1"/>
</dbReference>
<organism evidence="3 4">
    <name type="scientific">Bemisia tabaci</name>
    <name type="common">Sweetpotato whitefly</name>
    <name type="synonym">Aleurodes tabaci</name>
    <dbReference type="NCBI Taxonomy" id="7038"/>
    <lineage>
        <taxon>Eukaryota</taxon>
        <taxon>Metazoa</taxon>
        <taxon>Ecdysozoa</taxon>
        <taxon>Arthropoda</taxon>
        <taxon>Hexapoda</taxon>
        <taxon>Insecta</taxon>
        <taxon>Pterygota</taxon>
        <taxon>Neoptera</taxon>
        <taxon>Paraneoptera</taxon>
        <taxon>Hemiptera</taxon>
        <taxon>Sternorrhyncha</taxon>
        <taxon>Aleyrodoidea</taxon>
        <taxon>Aleyrodidae</taxon>
        <taxon>Aleyrodinae</taxon>
        <taxon>Bemisia</taxon>
    </lineage>
</organism>